<gene>
    <name evidence="2" type="ORF">NGB36_18735</name>
</gene>
<evidence type="ECO:0000256" key="1">
    <source>
        <dbReference type="SAM" id="Phobius"/>
    </source>
</evidence>
<comment type="caution">
    <text evidence="2">The sequence shown here is derived from an EMBL/GenBank/DDBJ whole genome shotgun (WGS) entry which is preliminary data.</text>
</comment>
<sequence length="140" mass="15553">MTALRFTLPTRQAWTPIIGVGVLLLIAVIAGGFGALGVAVPFVFFAVMLFVIYFVVMFGSYSTFDETGIHSKRGIYRHKVTWDQVREVKLDPKSGQVLMVYKHHGRPFKLGAPISGGFSTDPEYRAKVAHIQEFVRAHIG</sequence>
<accession>A0ABT1PZM8</accession>
<keyword evidence="1" id="KW-0812">Transmembrane</keyword>
<evidence type="ECO:0000313" key="3">
    <source>
        <dbReference type="Proteomes" id="UP001057702"/>
    </source>
</evidence>
<keyword evidence="1" id="KW-1133">Transmembrane helix</keyword>
<keyword evidence="1" id="KW-0472">Membrane</keyword>
<evidence type="ECO:0008006" key="4">
    <source>
        <dbReference type="Google" id="ProtNLM"/>
    </source>
</evidence>
<reference evidence="2" key="1">
    <citation type="submission" date="2022-06" db="EMBL/GenBank/DDBJ databases">
        <title>Draft genome sequence of Streptomyces sp. RB6PN25 isolated from peat swamp forest in Thailand.</title>
        <authorList>
            <person name="Duangmal K."/>
            <person name="Klaysubun C."/>
        </authorList>
    </citation>
    <scope>NUCLEOTIDE SEQUENCE</scope>
    <source>
        <strain evidence="2">RB6PN25</strain>
    </source>
</reference>
<dbReference type="Proteomes" id="UP001057702">
    <property type="component" value="Unassembled WGS sequence"/>
</dbReference>
<feature type="transmembrane region" description="Helical" evidence="1">
    <location>
        <begin position="42"/>
        <end position="64"/>
    </location>
</feature>
<organism evidence="2 3">
    <name type="scientific">Streptomyces humicola</name>
    <dbReference type="NCBI Taxonomy" id="2953240"/>
    <lineage>
        <taxon>Bacteria</taxon>
        <taxon>Bacillati</taxon>
        <taxon>Actinomycetota</taxon>
        <taxon>Actinomycetes</taxon>
        <taxon>Kitasatosporales</taxon>
        <taxon>Streptomycetaceae</taxon>
        <taxon>Streptomyces</taxon>
    </lineage>
</organism>
<keyword evidence="3" id="KW-1185">Reference proteome</keyword>
<dbReference type="RefSeq" id="WP_255921488.1">
    <property type="nucleotide sequence ID" value="NZ_JANFNG010000014.1"/>
</dbReference>
<protein>
    <recommendedName>
        <fullName evidence="4">PH domain-containing protein</fullName>
    </recommendedName>
</protein>
<proteinExistence type="predicted"/>
<name>A0ABT1PZM8_9ACTN</name>
<evidence type="ECO:0000313" key="2">
    <source>
        <dbReference type="EMBL" id="MCQ4082583.1"/>
    </source>
</evidence>
<feature type="transmembrane region" description="Helical" evidence="1">
    <location>
        <begin position="12"/>
        <end position="36"/>
    </location>
</feature>
<dbReference type="EMBL" id="JANFNG010000014">
    <property type="protein sequence ID" value="MCQ4082583.1"/>
    <property type="molecule type" value="Genomic_DNA"/>
</dbReference>